<gene>
    <name evidence="2" type="ORF">T11_7269</name>
</gene>
<feature type="transmembrane region" description="Helical" evidence="1">
    <location>
        <begin position="12"/>
        <end position="32"/>
    </location>
</feature>
<keyword evidence="1" id="KW-1133">Transmembrane helix</keyword>
<feature type="transmembrane region" description="Helical" evidence="1">
    <location>
        <begin position="154"/>
        <end position="170"/>
    </location>
</feature>
<proteinExistence type="predicted"/>
<evidence type="ECO:0000313" key="2">
    <source>
        <dbReference type="EMBL" id="KRZ04941.1"/>
    </source>
</evidence>
<dbReference type="EMBL" id="JYDP01000150">
    <property type="protein sequence ID" value="KRZ04941.1"/>
    <property type="molecule type" value="Genomic_DNA"/>
</dbReference>
<dbReference type="Proteomes" id="UP000055024">
    <property type="component" value="Unassembled WGS sequence"/>
</dbReference>
<comment type="caution">
    <text evidence="2">The sequence shown here is derived from an EMBL/GenBank/DDBJ whole genome shotgun (WGS) entry which is preliminary data.</text>
</comment>
<name>A0A0V1H2U4_9BILA</name>
<keyword evidence="3" id="KW-1185">Reference proteome</keyword>
<sequence length="190" mass="21108">MSSITTTTITITITTTSIIIIIIIIISITTTTTTNSSSSKNSRAWSVVMRPIDYDACFWLAASSTLSTLMGIFSTTTNKFSSFIYQFALIDHCSVLCRRIVGFSVGECWFLDEQTDHQHLLLKQSSSLCNAMQMCNMNVYLAKQRIVGLMKKRIVVLIVIVVLIIVTFDLCQSCSSQAHYPAASFDLCIC</sequence>
<protein>
    <submittedName>
        <fullName evidence="2">Uncharacterized protein</fullName>
    </submittedName>
</protein>
<evidence type="ECO:0000256" key="1">
    <source>
        <dbReference type="SAM" id="Phobius"/>
    </source>
</evidence>
<keyword evidence="1" id="KW-0472">Membrane</keyword>
<organism evidence="2 3">
    <name type="scientific">Trichinella zimbabwensis</name>
    <dbReference type="NCBI Taxonomy" id="268475"/>
    <lineage>
        <taxon>Eukaryota</taxon>
        <taxon>Metazoa</taxon>
        <taxon>Ecdysozoa</taxon>
        <taxon>Nematoda</taxon>
        <taxon>Enoplea</taxon>
        <taxon>Dorylaimia</taxon>
        <taxon>Trichinellida</taxon>
        <taxon>Trichinellidae</taxon>
        <taxon>Trichinella</taxon>
    </lineage>
</organism>
<accession>A0A0V1H2U4</accession>
<dbReference type="AlphaFoldDB" id="A0A0V1H2U4"/>
<evidence type="ECO:0000313" key="3">
    <source>
        <dbReference type="Proteomes" id="UP000055024"/>
    </source>
</evidence>
<reference evidence="2 3" key="1">
    <citation type="submission" date="2015-01" db="EMBL/GenBank/DDBJ databases">
        <title>Evolution of Trichinella species and genotypes.</title>
        <authorList>
            <person name="Korhonen P.K."/>
            <person name="Edoardo P."/>
            <person name="Giuseppe L.R."/>
            <person name="Gasser R.B."/>
        </authorList>
    </citation>
    <scope>NUCLEOTIDE SEQUENCE [LARGE SCALE GENOMIC DNA]</scope>
    <source>
        <strain evidence="2">ISS1029</strain>
    </source>
</reference>
<keyword evidence="1" id="KW-0812">Transmembrane</keyword>